<proteinExistence type="predicted"/>
<gene>
    <name evidence="3" type="ORF">IAB70_02370</name>
</gene>
<dbReference type="EMBL" id="DVNH01000018">
    <property type="protein sequence ID" value="HIU51459.1"/>
    <property type="molecule type" value="Genomic_DNA"/>
</dbReference>
<feature type="domain" description="Transglutaminase-like" evidence="2">
    <location>
        <begin position="259"/>
        <end position="320"/>
    </location>
</feature>
<comment type="caution">
    <text evidence="3">The sequence shown here is derived from an EMBL/GenBank/DDBJ whole genome shotgun (WGS) entry which is preliminary data.</text>
</comment>
<feature type="transmembrane region" description="Helical" evidence="1">
    <location>
        <begin position="12"/>
        <end position="32"/>
    </location>
</feature>
<keyword evidence="1" id="KW-0812">Transmembrane</keyword>
<dbReference type="InterPro" id="IPR002931">
    <property type="entry name" value="Transglutaminase-like"/>
</dbReference>
<keyword evidence="1" id="KW-1133">Transmembrane helix</keyword>
<dbReference type="AlphaFoldDB" id="A0A9D1M0Q5"/>
<evidence type="ECO:0000313" key="4">
    <source>
        <dbReference type="Proteomes" id="UP000824093"/>
    </source>
</evidence>
<evidence type="ECO:0000256" key="1">
    <source>
        <dbReference type="SAM" id="Phobius"/>
    </source>
</evidence>
<dbReference type="Proteomes" id="UP000824093">
    <property type="component" value="Unassembled WGS sequence"/>
</dbReference>
<reference evidence="3" key="1">
    <citation type="submission" date="2020-10" db="EMBL/GenBank/DDBJ databases">
        <authorList>
            <person name="Gilroy R."/>
        </authorList>
    </citation>
    <scope>NUCLEOTIDE SEQUENCE</scope>
    <source>
        <strain evidence="3">CHK195-15760</strain>
    </source>
</reference>
<dbReference type="InterPro" id="IPR038765">
    <property type="entry name" value="Papain-like_cys_pep_sf"/>
</dbReference>
<dbReference type="Pfam" id="PF01841">
    <property type="entry name" value="Transglut_core"/>
    <property type="match status" value="1"/>
</dbReference>
<accession>A0A9D1M0Q5</accession>
<dbReference type="SMART" id="SM00460">
    <property type="entry name" value="TGc"/>
    <property type="match status" value="1"/>
</dbReference>
<reference evidence="3" key="2">
    <citation type="journal article" date="2021" name="PeerJ">
        <title>Extensive microbial diversity within the chicken gut microbiome revealed by metagenomics and culture.</title>
        <authorList>
            <person name="Gilroy R."/>
            <person name="Ravi A."/>
            <person name="Getino M."/>
            <person name="Pursley I."/>
            <person name="Horton D.L."/>
            <person name="Alikhan N.F."/>
            <person name="Baker D."/>
            <person name="Gharbi K."/>
            <person name="Hall N."/>
            <person name="Watson M."/>
            <person name="Adriaenssens E.M."/>
            <person name="Foster-Nyarko E."/>
            <person name="Jarju S."/>
            <person name="Secka A."/>
            <person name="Antonio M."/>
            <person name="Oren A."/>
            <person name="Chaudhuri R.R."/>
            <person name="La Ragione R."/>
            <person name="Hildebrand F."/>
            <person name="Pallen M.J."/>
        </authorList>
    </citation>
    <scope>NUCLEOTIDE SEQUENCE</scope>
    <source>
        <strain evidence="3">CHK195-15760</strain>
    </source>
</reference>
<protein>
    <recommendedName>
        <fullName evidence="2">Transglutaminase-like domain-containing protein</fullName>
    </recommendedName>
</protein>
<organism evidence="3 4">
    <name type="scientific">Candidatus Merdicola faecigallinarum</name>
    <dbReference type="NCBI Taxonomy" id="2840862"/>
    <lineage>
        <taxon>Bacteria</taxon>
        <taxon>Bacillati</taxon>
        <taxon>Bacillota</taxon>
        <taxon>Clostridia</taxon>
        <taxon>Candidatus Merdicola</taxon>
    </lineage>
</organism>
<sequence length="375" mass="42391">MKKYKKKRDFASFIITIIMLLLIAGLGVFIYFCMSYGVEETIAGVSENLSQFWNDEKKEEENEISLSLAQNPIESIEPISNNGSETASVEKYYYNQIDNKARIIYDALESNIENLKTGNYTIELGEAYNTLLNQENGSQLLNDAYQAALDAFVLDKPEVFYIDTSKMLLMIYSKTTILKTTYTVSIKAEEGGNYFADGFSSKEQVEEAENQLEWVRQNLYEKLSGDIPDKVEQIHDCLIDSLEYDQTLTRTNTRNIYGALIEKEVVCEGYAKAYKYLLDGLGIQNVIAVGTGTNSSGQTEAHAWNYVEIEGSWYAVDVTWDDPVVVGGGKLPKRERQKHLLKGSATFNKNHQETGKVSDSGKVFTYPKLSEEDYK</sequence>
<name>A0A9D1M0Q5_9FIRM</name>
<keyword evidence="1" id="KW-0472">Membrane</keyword>
<evidence type="ECO:0000313" key="3">
    <source>
        <dbReference type="EMBL" id="HIU51459.1"/>
    </source>
</evidence>
<dbReference type="SUPFAM" id="SSF54001">
    <property type="entry name" value="Cysteine proteinases"/>
    <property type="match status" value="1"/>
</dbReference>
<dbReference type="Gene3D" id="3.10.620.30">
    <property type="match status" value="1"/>
</dbReference>
<evidence type="ECO:0000259" key="2">
    <source>
        <dbReference type="SMART" id="SM00460"/>
    </source>
</evidence>